<dbReference type="NCBIfam" id="TIGR00815">
    <property type="entry name" value="sulP"/>
    <property type="match status" value="1"/>
</dbReference>
<sequence>MIPDSNCGMAAGGGIESDLLQPLVLERVEKEEEKSCQTVVRQRLKKHCSCESETVKSKVLGFFPIVKWLPNYKLKEWILGDVMSGVIVGILLVPQSIAYSLLASQDPIYGLYTSFFSSIIYAVLGSSRHISVGIFGVLSLLIGQVVDRELALAGYLPESDGRSYDGNDSAVLLAGQGNGTFAMECDKGCYAIMVGATVTFTAGVYQVLMGLFHVGFVSIYLSDSLLSGFATGASLTILTSQVKYLLGLHIPRPQGWFTLFKTWYSIFANLANTNICDLVTSLVCLLVLIPTKELNDRYKAKLKAPIPFELFVVIIATIASHFGNFNSEFGSSVAGDIPTGFLPPQAPLWSLIPNVALDAFSIAIVGFAITVSLSEMFAKKHGYTVDANQEMYAIGFCNILPSFFRCFTTSAALTKTLVKESTGCQTQMSGLVTALVLLLVLLVIAPLFFSLQRCVLAAIILVNLRGALRKFAEIPSMWRNNRIDALVWIITMLTSSLINTELGLLVGVLVSVFCVLGRTQRVQVQELGRTKTHEHYEALLCYRGLHRIPGVAIFRYEAPIYYANQSIFKKSLYSCVGLDPVKENTQRLKFEIKESKQQKDIKDGPNMKSERIDLDEYRAVSLRPDLKQGPGVCNIVIDCSTILFVDTAGVNALKEVRKDYSKLGIQVVLAQCNTTVLDALEKGGYFPEKKDRDGVENNIVFYTISDAVSYVQSLPATNGDCDAKCRKDDSSV</sequence>
<evidence type="ECO:0000256" key="1">
    <source>
        <dbReference type="ARBA" id="ARBA00004141"/>
    </source>
</evidence>
<evidence type="ECO:0000256" key="4">
    <source>
        <dbReference type="ARBA" id="ARBA00023136"/>
    </source>
</evidence>
<keyword evidence="2 5" id="KW-0812">Transmembrane</keyword>
<dbReference type="GO" id="GO:0032474">
    <property type="term" value="P:otolith morphogenesis"/>
    <property type="evidence" value="ECO:0007669"/>
    <property type="project" value="Ensembl"/>
</dbReference>
<feature type="transmembrane region" description="Helical" evidence="5">
    <location>
        <begin position="434"/>
        <end position="464"/>
    </location>
</feature>
<dbReference type="GO" id="GO:0048884">
    <property type="term" value="P:neuromast development"/>
    <property type="evidence" value="ECO:0007669"/>
    <property type="project" value="Ensembl"/>
</dbReference>
<dbReference type="Proteomes" id="UP000265120">
    <property type="component" value="Chromosome 15"/>
</dbReference>
<dbReference type="InterPro" id="IPR018045">
    <property type="entry name" value="S04_transporter_CS"/>
</dbReference>
<dbReference type="InterPro" id="IPR011547">
    <property type="entry name" value="SLC26A/SulP_dom"/>
</dbReference>
<feature type="transmembrane region" description="Helical" evidence="5">
    <location>
        <begin position="266"/>
        <end position="289"/>
    </location>
</feature>
<comment type="subcellular location">
    <subcellularLocation>
        <location evidence="1">Membrane</location>
        <topology evidence="1">Multi-pass membrane protein</topology>
    </subcellularLocation>
</comment>
<evidence type="ECO:0000259" key="6">
    <source>
        <dbReference type="PROSITE" id="PS50801"/>
    </source>
</evidence>
<dbReference type="InParanoid" id="A0A3P8VXC9"/>
<evidence type="ECO:0000256" key="2">
    <source>
        <dbReference type="ARBA" id="ARBA00022692"/>
    </source>
</evidence>
<dbReference type="OMA" id="PALYWIP"/>
<dbReference type="RefSeq" id="XP_024919018.1">
    <property type="nucleotide sequence ID" value="XM_025063250.1"/>
</dbReference>
<dbReference type="PANTHER" id="PTHR11814">
    <property type="entry name" value="SULFATE TRANSPORTER"/>
    <property type="match status" value="1"/>
</dbReference>
<dbReference type="PROSITE" id="PS01130">
    <property type="entry name" value="SLC26A"/>
    <property type="match status" value="1"/>
</dbReference>
<dbReference type="InterPro" id="IPR036513">
    <property type="entry name" value="STAS_dom_sf"/>
</dbReference>
<dbReference type="CTD" id="1836"/>
<feature type="transmembrane region" description="Helical" evidence="5">
    <location>
        <begin position="190"/>
        <end position="212"/>
    </location>
</feature>
<organism evidence="7 8">
    <name type="scientific">Cynoglossus semilaevis</name>
    <name type="common">Tongue sole</name>
    <dbReference type="NCBI Taxonomy" id="244447"/>
    <lineage>
        <taxon>Eukaryota</taxon>
        <taxon>Metazoa</taxon>
        <taxon>Chordata</taxon>
        <taxon>Craniata</taxon>
        <taxon>Vertebrata</taxon>
        <taxon>Euteleostomi</taxon>
        <taxon>Actinopterygii</taxon>
        <taxon>Neopterygii</taxon>
        <taxon>Teleostei</taxon>
        <taxon>Neoteleostei</taxon>
        <taxon>Acanthomorphata</taxon>
        <taxon>Carangaria</taxon>
        <taxon>Pleuronectiformes</taxon>
        <taxon>Pleuronectoidei</taxon>
        <taxon>Cynoglossidae</taxon>
        <taxon>Cynoglossinae</taxon>
        <taxon>Cynoglossus</taxon>
    </lineage>
</organism>
<keyword evidence="8" id="KW-1185">Reference proteome</keyword>
<accession>A0A3P8VXC9</accession>
<dbReference type="Gene3D" id="3.30.750.24">
    <property type="entry name" value="STAS domain"/>
    <property type="match status" value="1"/>
</dbReference>
<reference evidence="7" key="3">
    <citation type="submission" date="2025-09" db="UniProtKB">
        <authorList>
            <consortium name="Ensembl"/>
        </authorList>
    </citation>
    <scope>IDENTIFICATION</scope>
</reference>
<feature type="transmembrane region" description="Helical" evidence="5">
    <location>
        <begin position="392"/>
        <end position="414"/>
    </location>
</feature>
<protein>
    <submittedName>
        <fullName evidence="7">Solute carrier family 26 member 2</fullName>
    </submittedName>
</protein>
<dbReference type="RefSeq" id="XP_008325388.1">
    <property type="nucleotide sequence ID" value="XM_008327166.3"/>
</dbReference>
<dbReference type="PROSITE" id="PS50801">
    <property type="entry name" value="STAS"/>
    <property type="match status" value="1"/>
</dbReference>
<dbReference type="InterPro" id="IPR001902">
    <property type="entry name" value="SLC26A/SulP_fam"/>
</dbReference>
<feature type="domain" description="STAS" evidence="6">
    <location>
        <begin position="541"/>
        <end position="711"/>
    </location>
</feature>
<evidence type="ECO:0000313" key="7">
    <source>
        <dbReference type="Ensembl" id="ENSCSEP00000018982.1"/>
    </source>
</evidence>
<dbReference type="KEGG" id="csem:103391050"/>
<evidence type="ECO:0000313" key="8">
    <source>
        <dbReference type="Proteomes" id="UP000265120"/>
    </source>
</evidence>
<dbReference type="Pfam" id="PF00916">
    <property type="entry name" value="Sulfate_transp"/>
    <property type="match status" value="1"/>
</dbReference>
<proteinExistence type="predicted"/>
<dbReference type="Ensembl" id="ENSCSET00000019216.1">
    <property type="protein sequence ID" value="ENSCSEP00000018982.1"/>
    <property type="gene ID" value="ENSCSEG00000012154.1"/>
</dbReference>
<dbReference type="GO" id="GO:0007605">
    <property type="term" value="P:sensory perception of sound"/>
    <property type="evidence" value="ECO:0007669"/>
    <property type="project" value="Ensembl"/>
</dbReference>
<dbReference type="FunCoup" id="A0A3P8VXC9">
    <property type="interactions" value="365"/>
</dbReference>
<dbReference type="CDD" id="cd07042">
    <property type="entry name" value="STAS_SulP_like_sulfate_transporter"/>
    <property type="match status" value="1"/>
</dbReference>
<keyword evidence="3 5" id="KW-1133">Transmembrane helix</keyword>
<reference evidence="7" key="2">
    <citation type="submission" date="2025-08" db="UniProtKB">
        <authorList>
            <consortium name="Ensembl"/>
        </authorList>
    </citation>
    <scope>IDENTIFICATION</scope>
</reference>
<reference evidence="7 8" key="1">
    <citation type="journal article" date="2014" name="Nat. Genet.">
        <title>Whole-genome sequence of a flatfish provides insights into ZW sex chromosome evolution and adaptation to a benthic lifestyle.</title>
        <authorList>
            <person name="Chen S."/>
            <person name="Zhang G."/>
            <person name="Shao C."/>
            <person name="Huang Q."/>
            <person name="Liu G."/>
            <person name="Zhang P."/>
            <person name="Song W."/>
            <person name="An N."/>
            <person name="Chalopin D."/>
            <person name="Volff J.N."/>
            <person name="Hong Y."/>
            <person name="Li Q."/>
            <person name="Sha Z."/>
            <person name="Zhou H."/>
            <person name="Xie M."/>
            <person name="Yu Q."/>
            <person name="Liu Y."/>
            <person name="Xiang H."/>
            <person name="Wang N."/>
            <person name="Wu K."/>
            <person name="Yang C."/>
            <person name="Zhou Q."/>
            <person name="Liao X."/>
            <person name="Yang L."/>
            <person name="Hu Q."/>
            <person name="Zhang J."/>
            <person name="Meng L."/>
            <person name="Jin L."/>
            <person name="Tian Y."/>
            <person name="Lian J."/>
            <person name="Yang J."/>
            <person name="Miao G."/>
            <person name="Liu S."/>
            <person name="Liang Z."/>
            <person name="Yan F."/>
            <person name="Li Y."/>
            <person name="Sun B."/>
            <person name="Zhang H."/>
            <person name="Zhang J."/>
            <person name="Zhu Y."/>
            <person name="Du M."/>
            <person name="Zhao Y."/>
            <person name="Schartl M."/>
            <person name="Tang Q."/>
            <person name="Wang J."/>
        </authorList>
    </citation>
    <scope>NUCLEOTIDE SEQUENCE</scope>
</reference>
<dbReference type="GO" id="GO:0060117">
    <property type="term" value="P:auditory receptor cell development"/>
    <property type="evidence" value="ECO:0007669"/>
    <property type="project" value="Ensembl"/>
</dbReference>
<dbReference type="GO" id="GO:0016020">
    <property type="term" value="C:membrane"/>
    <property type="evidence" value="ECO:0007669"/>
    <property type="project" value="UniProtKB-SubCell"/>
</dbReference>
<dbReference type="AlphaFoldDB" id="A0A3P8VXC9"/>
<evidence type="ECO:0000256" key="5">
    <source>
        <dbReference type="SAM" id="Phobius"/>
    </source>
</evidence>
<dbReference type="GeneTree" id="ENSGT01150000286920"/>
<dbReference type="OrthoDB" id="288203at2759"/>
<dbReference type="GO" id="GO:0036269">
    <property type="term" value="P:swimming behavior"/>
    <property type="evidence" value="ECO:0007669"/>
    <property type="project" value="Ensembl"/>
</dbReference>
<dbReference type="InterPro" id="IPR002645">
    <property type="entry name" value="STAS_dom"/>
</dbReference>
<feature type="transmembrane region" description="Helical" evidence="5">
    <location>
        <begin position="77"/>
        <end position="102"/>
    </location>
</feature>
<name>A0A3P8VXC9_CYNSE</name>
<feature type="transmembrane region" description="Helical" evidence="5">
    <location>
        <begin position="347"/>
        <end position="371"/>
    </location>
</feature>
<feature type="transmembrane region" description="Helical" evidence="5">
    <location>
        <begin position="129"/>
        <end position="146"/>
    </location>
</feature>
<dbReference type="SUPFAM" id="SSF52091">
    <property type="entry name" value="SpoIIaa-like"/>
    <property type="match status" value="1"/>
</dbReference>
<dbReference type="GO" id="GO:0008271">
    <property type="term" value="F:secondary active sulfate transmembrane transporter activity"/>
    <property type="evidence" value="ECO:0007669"/>
    <property type="project" value="InterPro"/>
</dbReference>
<dbReference type="Pfam" id="PF01740">
    <property type="entry name" value="STAS"/>
    <property type="match status" value="1"/>
</dbReference>
<evidence type="ECO:0000256" key="3">
    <source>
        <dbReference type="ARBA" id="ARBA00022989"/>
    </source>
</evidence>
<dbReference type="GeneID" id="103391050"/>
<feature type="transmembrane region" description="Helical" evidence="5">
    <location>
        <begin position="310"/>
        <end position="327"/>
    </location>
</feature>
<dbReference type="STRING" id="244447.ENSCSEP00000018982"/>
<feature type="transmembrane region" description="Helical" evidence="5">
    <location>
        <begin position="485"/>
        <end position="513"/>
    </location>
</feature>
<keyword evidence="4 5" id="KW-0472">Membrane</keyword>